<name>A0ABT8BM58_9HYPH</name>
<protein>
    <submittedName>
        <fullName evidence="2">Uncharacterized protein</fullName>
    </submittedName>
</protein>
<gene>
    <name evidence="2" type="ORF">QWZ12_16965</name>
</gene>
<dbReference type="EMBL" id="JAUFPX010000017">
    <property type="protein sequence ID" value="MDN3592286.1"/>
    <property type="molecule type" value="Genomic_DNA"/>
</dbReference>
<comment type="caution">
    <text evidence="2">The sequence shown here is derived from an EMBL/GenBank/DDBJ whole genome shotgun (WGS) entry which is preliminary data.</text>
</comment>
<evidence type="ECO:0000256" key="1">
    <source>
        <dbReference type="SAM" id="MobiDB-lite"/>
    </source>
</evidence>
<feature type="compositionally biased region" description="Basic and acidic residues" evidence="1">
    <location>
        <begin position="95"/>
        <end position="111"/>
    </location>
</feature>
<feature type="compositionally biased region" description="Low complexity" evidence="1">
    <location>
        <begin position="179"/>
        <end position="209"/>
    </location>
</feature>
<sequence length="244" mass="26118">MPMPPRVVVWRLNDRGFTAVSRPLFDGRAYVVEADDPYGERVRVFVDAHDGAILRRQRLAFAASPPPMRAARPAPGYGWTEEEAVPRRPIREVERIVPPGDRFDPSPRRAPLDVAPSARTDLPDRNPMGLNPDARGRTEASTKAARLNSAPKPVIPKAIPAAPKLSETPPARPTPEPAPATAALEAPKPVTPATNATAATPAAVQPPETKAAKDWKDPPADQKKPVRVIGGATLVPGATEPAKD</sequence>
<dbReference type="RefSeq" id="WP_238226752.1">
    <property type="nucleotide sequence ID" value="NZ_BPQD01000020.1"/>
</dbReference>
<evidence type="ECO:0000313" key="3">
    <source>
        <dbReference type="Proteomes" id="UP001224644"/>
    </source>
</evidence>
<evidence type="ECO:0000313" key="2">
    <source>
        <dbReference type="EMBL" id="MDN3592286.1"/>
    </source>
</evidence>
<feature type="compositionally biased region" description="Basic and acidic residues" evidence="1">
    <location>
        <begin position="210"/>
        <end position="224"/>
    </location>
</feature>
<accession>A0ABT8BM58</accession>
<keyword evidence="3" id="KW-1185">Reference proteome</keyword>
<reference evidence="3" key="1">
    <citation type="journal article" date="2019" name="Int. J. Syst. Evol. Microbiol.">
        <title>The Global Catalogue of Microorganisms (GCM) 10K type strain sequencing project: providing services to taxonomists for standard genome sequencing and annotation.</title>
        <authorList>
            <consortium name="The Broad Institute Genomics Platform"/>
            <consortium name="The Broad Institute Genome Sequencing Center for Infectious Disease"/>
            <person name="Wu L."/>
            <person name="Ma J."/>
        </authorList>
    </citation>
    <scope>NUCLEOTIDE SEQUENCE [LARGE SCALE GENOMIC DNA]</scope>
    <source>
        <strain evidence="3">CECT 7069</strain>
    </source>
</reference>
<dbReference type="Proteomes" id="UP001224644">
    <property type="component" value="Unassembled WGS sequence"/>
</dbReference>
<feature type="compositionally biased region" description="Low complexity" evidence="1">
    <location>
        <begin position="150"/>
        <end position="169"/>
    </location>
</feature>
<proteinExistence type="predicted"/>
<organism evidence="2 3">
    <name type="scientific">Methylobacterium adhaesivum</name>
    <dbReference type="NCBI Taxonomy" id="333297"/>
    <lineage>
        <taxon>Bacteria</taxon>
        <taxon>Pseudomonadati</taxon>
        <taxon>Pseudomonadota</taxon>
        <taxon>Alphaproteobacteria</taxon>
        <taxon>Hyphomicrobiales</taxon>
        <taxon>Methylobacteriaceae</taxon>
        <taxon>Methylobacterium</taxon>
    </lineage>
</organism>
<feature type="region of interest" description="Disordered" evidence="1">
    <location>
        <begin position="95"/>
        <end position="244"/>
    </location>
</feature>